<evidence type="ECO:0000313" key="10">
    <source>
        <dbReference type="EMBL" id="ABN03495.1"/>
    </source>
</evidence>
<evidence type="ECO:0000256" key="2">
    <source>
        <dbReference type="ARBA" id="ARBA00010790"/>
    </source>
</evidence>
<dbReference type="Gene3D" id="3.30.560.10">
    <property type="entry name" value="Glucose Oxidase, domain 3"/>
    <property type="match status" value="1"/>
</dbReference>
<dbReference type="SUPFAM" id="SSF54373">
    <property type="entry name" value="FAD-linked reductases, C-terminal domain"/>
    <property type="match status" value="1"/>
</dbReference>
<dbReference type="InterPro" id="IPR007867">
    <property type="entry name" value="GMC_OxRtase_C"/>
</dbReference>
<accession>A2S843</accession>
<evidence type="ECO:0000256" key="3">
    <source>
        <dbReference type="ARBA" id="ARBA00022630"/>
    </source>
</evidence>
<dbReference type="GO" id="GO:0016614">
    <property type="term" value="F:oxidoreductase activity, acting on CH-OH group of donors"/>
    <property type="evidence" value="ECO:0007669"/>
    <property type="project" value="InterPro"/>
</dbReference>
<evidence type="ECO:0000256" key="7">
    <source>
        <dbReference type="RuleBase" id="RU003968"/>
    </source>
</evidence>
<feature type="domain" description="Glucose-methanol-choline oxidoreductase N-terminal" evidence="8">
    <location>
        <begin position="149"/>
        <end position="172"/>
    </location>
</feature>
<evidence type="ECO:0000256" key="5">
    <source>
        <dbReference type="ARBA" id="ARBA00023027"/>
    </source>
</evidence>
<comment type="similarity">
    <text evidence="2 7">Belongs to the GMC oxidoreductase family.</text>
</comment>
<dbReference type="GO" id="GO:0050660">
    <property type="term" value="F:flavin adenine dinucleotide binding"/>
    <property type="evidence" value="ECO:0007669"/>
    <property type="project" value="InterPro"/>
</dbReference>
<dbReference type="EMBL" id="CP000546">
    <property type="protein sequence ID" value="ABN03495.1"/>
    <property type="molecule type" value="Genomic_DNA"/>
</dbReference>
<dbReference type="PANTHER" id="PTHR11552:SF147">
    <property type="entry name" value="CHOLINE DEHYDROGENASE, MITOCHONDRIAL"/>
    <property type="match status" value="1"/>
</dbReference>
<sequence>MAASSARGESSHLKFSSRRRLEESLLSRDVPARFAFLKCANMTDLIRPPRWRFRPPSRGRQTGRRDMQYDYIIVGGGSGGASLAGRLADACPDATIALIEAGGHTERNLLVNMPVGIAALVPFKLGTNYGYETVPQPGLGGRRGYQPRGRGLGGSSAINAMIYTRGHPLDYDEWEQLGCTGWGWRDVLPYFRRAEGNARGANEWHGADGPLTVSDLRFRNPFSERFIAAAHEAGYPLNDDFNGEHQEGVGFYQVTHRDGSRCSVARAYVYGRTRPNLHVIVDATVLRVVFDGKRATGVEFARAGRTEQLAARAEVILSAGAFNTPQLLMCSGVGPAAQLRRHGVALVHDAPDVGENLIDHIDFIINKRVNSSELVGICMRGIAKMTPALFSYLSGRRGMMTSNVAEAGGFIKSEPGLDRPDLQLHFCTALVDDHNRNMHWGFGYSLHVCALRPKSRGNVALASGDARVAPLIDPRFFSDERDLDLLVTGAKAMRRILCAAPLASQGGRELYTDPGDTDAQLRAAIVAHADTIYHPVGTCRMGTDARAVVDPQLRVKGVDGLRVVDASVMPTLIGGNTNAPTVMIAERAADFIVAARNGQAAPTRERVAATHGG</sequence>
<dbReference type="KEGG" id="bml:BMA10229_A2148"/>
<keyword evidence="5" id="KW-0520">NAD</keyword>
<dbReference type="Pfam" id="PF05199">
    <property type="entry name" value="GMC_oxred_C"/>
    <property type="match status" value="1"/>
</dbReference>
<keyword evidence="3 7" id="KW-0285">Flavoprotein</keyword>
<comment type="cofactor">
    <cofactor evidence="1 6">
        <name>FAD</name>
        <dbReference type="ChEBI" id="CHEBI:57692"/>
    </cofactor>
</comment>
<evidence type="ECO:0000256" key="1">
    <source>
        <dbReference type="ARBA" id="ARBA00001974"/>
    </source>
</evidence>
<dbReference type="Pfam" id="PF00732">
    <property type="entry name" value="GMC_oxred_N"/>
    <property type="match status" value="1"/>
</dbReference>
<protein>
    <submittedName>
        <fullName evidence="10">Oxidoreductase, GMC family</fullName>
    </submittedName>
</protein>
<feature type="binding site" evidence="6">
    <location>
        <position position="285"/>
    </location>
    <ligand>
        <name>FAD</name>
        <dbReference type="ChEBI" id="CHEBI:57692"/>
    </ligand>
</feature>
<evidence type="ECO:0000259" key="9">
    <source>
        <dbReference type="PROSITE" id="PS00624"/>
    </source>
</evidence>
<gene>
    <name evidence="10" type="ordered locus">BMA10229_A2148</name>
</gene>
<reference evidence="10 11" key="1">
    <citation type="submission" date="2007-01" db="EMBL/GenBank/DDBJ databases">
        <authorList>
            <person name="DeShazer D."/>
            <person name="Woods D.E."/>
            <person name="Nierman W.C."/>
        </authorList>
    </citation>
    <scope>NUCLEOTIDE SEQUENCE [LARGE SCALE GENOMIC DNA]</scope>
    <source>
        <strain evidence="10 11">NCTC 10229</strain>
    </source>
</reference>
<dbReference type="Gene3D" id="3.50.50.60">
    <property type="entry name" value="FAD/NAD(P)-binding domain"/>
    <property type="match status" value="1"/>
</dbReference>
<evidence type="ECO:0000259" key="8">
    <source>
        <dbReference type="PROSITE" id="PS00623"/>
    </source>
</evidence>
<dbReference type="InterPro" id="IPR012132">
    <property type="entry name" value="GMC_OxRdtase"/>
</dbReference>
<feature type="domain" description="Glucose-methanol-choline oxidoreductase N-terminal" evidence="9">
    <location>
        <begin position="320"/>
        <end position="334"/>
    </location>
</feature>
<name>A2S843_BURM9</name>
<evidence type="ECO:0000256" key="6">
    <source>
        <dbReference type="PIRSR" id="PIRSR000137-2"/>
    </source>
</evidence>
<evidence type="ECO:0000313" key="11">
    <source>
        <dbReference type="Proteomes" id="UP000002283"/>
    </source>
</evidence>
<dbReference type="PIRSF" id="PIRSF000137">
    <property type="entry name" value="Alcohol_oxidase"/>
    <property type="match status" value="1"/>
</dbReference>
<evidence type="ECO:0000256" key="4">
    <source>
        <dbReference type="ARBA" id="ARBA00022827"/>
    </source>
</evidence>
<dbReference type="Proteomes" id="UP000002283">
    <property type="component" value="Chromosome I"/>
</dbReference>
<keyword evidence="4 6" id="KW-0274">FAD</keyword>
<dbReference type="InterPro" id="IPR000172">
    <property type="entry name" value="GMC_OxRdtase_N"/>
</dbReference>
<dbReference type="AlphaFoldDB" id="A2S843"/>
<organism evidence="10 11">
    <name type="scientific">Burkholderia mallei (strain NCTC 10229)</name>
    <dbReference type="NCBI Taxonomy" id="412022"/>
    <lineage>
        <taxon>Bacteria</taxon>
        <taxon>Pseudomonadati</taxon>
        <taxon>Pseudomonadota</taxon>
        <taxon>Betaproteobacteria</taxon>
        <taxon>Burkholderiales</taxon>
        <taxon>Burkholderiaceae</taxon>
        <taxon>Burkholderia</taxon>
        <taxon>pseudomallei group</taxon>
    </lineage>
</organism>
<dbReference type="PANTHER" id="PTHR11552">
    <property type="entry name" value="GLUCOSE-METHANOL-CHOLINE GMC OXIDOREDUCTASE"/>
    <property type="match status" value="1"/>
</dbReference>
<dbReference type="SUPFAM" id="SSF51905">
    <property type="entry name" value="FAD/NAD(P)-binding domain"/>
    <property type="match status" value="1"/>
</dbReference>
<dbReference type="InterPro" id="IPR036188">
    <property type="entry name" value="FAD/NAD-bd_sf"/>
</dbReference>
<dbReference type="PROSITE" id="PS00623">
    <property type="entry name" value="GMC_OXRED_1"/>
    <property type="match status" value="1"/>
</dbReference>
<dbReference type="PROSITE" id="PS00624">
    <property type="entry name" value="GMC_OXRED_2"/>
    <property type="match status" value="1"/>
</dbReference>
<proteinExistence type="inferred from homology"/>
<dbReference type="HOGENOM" id="CLU_002865_7_1_4"/>